<feature type="domain" description="ABC transporter" evidence="14">
    <location>
        <begin position="160"/>
        <end position="396"/>
    </location>
</feature>
<keyword evidence="9 13" id="KW-1133">Transmembrane helix</keyword>
<dbReference type="Gene3D" id="3.40.50.300">
    <property type="entry name" value="P-loop containing nucleotide triphosphate hydrolases"/>
    <property type="match status" value="2"/>
</dbReference>
<dbReference type="InterPro" id="IPR003439">
    <property type="entry name" value="ABC_transporter-like_ATP-bd"/>
</dbReference>
<dbReference type="GO" id="GO:0005743">
    <property type="term" value="C:mitochondrial inner membrane"/>
    <property type="evidence" value="ECO:0007669"/>
    <property type="project" value="TreeGrafter"/>
</dbReference>
<dbReference type="Pfam" id="PF00005">
    <property type="entry name" value="ABC_tran"/>
    <property type="match status" value="2"/>
</dbReference>
<accession>A0A0X3PDL1</accession>
<dbReference type="Gene3D" id="1.20.1560.10">
    <property type="entry name" value="ABC transporter type 1, transmembrane domain"/>
    <property type="match status" value="1"/>
</dbReference>
<feature type="transmembrane region" description="Helical" evidence="13">
    <location>
        <begin position="100"/>
        <end position="118"/>
    </location>
</feature>
<dbReference type="InterPro" id="IPR017871">
    <property type="entry name" value="ABC_transporter-like_CS"/>
</dbReference>
<dbReference type="PROSITE" id="PS50893">
    <property type="entry name" value="ABC_TRANSPORTER_2"/>
    <property type="match status" value="2"/>
</dbReference>
<dbReference type="CDD" id="cd18578">
    <property type="entry name" value="ABC_6TM_Pgp_ABCB1_D2_like"/>
    <property type="match status" value="1"/>
</dbReference>
<dbReference type="Pfam" id="PF00664">
    <property type="entry name" value="ABC_membrane"/>
    <property type="match status" value="2"/>
</dbReference>
<feature type="transmembrane region" description="Helical" evidence="13">
    <location>
        <begin position="603"/>
        <end position="636"/>
    </location>
</feature>
<dbReference type="SUPFAM" id="SSF90123">
    <property type="entry name" value="ABC transporter transmembrane region"/>
    <property type="match status" value="2"/>
</dbReference>
<keyword evidence="4 13" id="KW-0812">Transmembrane</keyword>
<evidence type="ECO:0000256" key="12">
    <source>
        <dbReference type="SAM" id="MobiDB-lite"/>
    </source>
</evidence>
<dbReference type="PROSITE" id="PS50929">
    <property type="entry name" value="ABC_TM1F"/>
    <property type="match status" value="2"/>
</dbReference>
<feature type="region of interest" description="Disordered" evidence="12">
    <location>
        <begin position="400"/>
        <end position="426"/>
    </location>
</feature>
<evidence type="ECO:0000259" key="15">
    <source>
        <dbReference type="PROSITE" id="PS50929"/>
    </source>
</evidence>
<dbReference type="PANTHER" id="PTHR43394">
    <property type="entry name" value="ATP-DEPENDENT PERMEASE MDL1, MITOCHONDRIAL"/>
    <property type="match status" value="1"/>
</dbReference>
<dbReference type="InterPro" id="IPR036640">
    <property type="entry name" value="ABC1_TM_sf"/>
</dbReference>
<dbReference type="InterPro" id="IPR011527">
    <property type="entry name" value="ABC1_TM_dom"/>
</dbReference>
<sequence length="1044" mass="115154">MGLIMRKFSVKERVAYSKANGIAGEVLSSIRTIFAFEGQIKEMVRYESELGTAEKLGVRRSILFNCVLGCTDASVYVLIAVTFWYGIVMINDGDAAAGDIILVVFAMIFGGSTLGQSFQQFDHFNAAKVAAAEIYETIDRIPPIDKRTPGKIIEKLSGEIVFRNVCFEYPLRKDVKILQDFNLTIRSGQTVAIVGPSGSGKSTVIQLIQRFYDPSRGEIEVDRTDIRELDLKWFRSQLGVVSQEPVLFAGTVSENIRLGKLDATQEEIEAAAKLSGAHEFVMRLPEAYETFIAEGGGGLSGGQKQRIAIARALIRNPRILLLDEATSALDTRSEAAVQKALENARVGRTVVIVAHRLSTVRDADVIMVVDGGVIKESGNHSELVKMNGIYAKLVRKSDEETSDEVEDEAVEESDEESMEIRHRVHKQGDDEYDKRSVVSFKSLSTVSSTVSVLEPKISATKEVLRLNKPEKVFLIFGVLMAVVNGIINTLFPIMYAEMYDIFQDPDSQNQLDRTIVLAILLLVLAVFRVAATTFGGYCMGVAGERLTKRCRSLLFRAILNQEVGWFDATENQPGILTGILAADVPMLQNISGRRLSSMLETAVLIIGSLIVAFVFSWQIALVALAFFPVLMIAGAFQMKQWTGDTQQANVQGAGLAHETLSNARTVFSLGIEEHFCNRYADEALVRTKKMVKDVSVFSVVSAIANSLMNFEFAACFQVAGLLMRTPGFKFADIIRSYTAISFGAQNLGVVAGYAPDTKKAKVAIVKIFKILKREPLLRANDGEFPSIGFQGDLTFSNVRFRYPTRKKIPVLKDFTYHVPFGKSVALVGQSGCGKSTVLQLVQRFYDVTAQDEDDGIYMDGINIRRLAPNWIRRQLGVVSQEPNLLHMSIKENIAYGLNYEDPSMDDIISAARQANAHDFIMELPEGYDTDVGPRGSQLSGGQKQRVAIARALLRNPRLLLLDEATAALDNESERVVQAALDAAMRKGERTTLVVAHRLTTVEKCDQIVVLENGRTVESGPPDTLMEMKGAYYALHNADVNIKQD</sequence>
<dbReference type="GO" id="GO:0015421">
    <property type="term" value="F:ABC-type oligopeptide transporter activity"/>
    <property type="evidence" value="ECO:0007669"/>
    <property type="project" value="TreeGrafter"/>
</dbReference>
<protein>
    <submittedName>
        <fullName evidence="16">Multidrug resistance protein 1</fullName>
    </submittedName>
</protein>
<evidence type="ECO:0000256" key="11">
    <source>
        <dbReference type="ARBA" id="ARBA00023180"/>
    </source>
</evidence>
<keyword evidence="7" id="KW-0067">ATP-binding</keyword>
<dbReference type="GO" id="GO:0090374">
    <property type="term" value="P:oligopeptide export from mitochondrion"/>
    <property type="evidence" value="ECO:0007669"/>
    <property type="project" value="TreeGrafter"/>
</dbReference>
<evidence type="ECO:0000256" key="6">
    <source>
        <dbReference type="ARBA" id="ARBA00022741"/>
    </source>
</evidence>
<dbReference type="AlphaFoldDB" id="A0A0X3PDL1"/>
<gene>
    <name evidence="16" type="primary">MDR1</name>
    <name evidence="16" type="ORF">TR136308</name>
</gene>
<feature type="transmembrane region" description="Helical" evidence="13">
    <location>
        <begin position="472"/>
        <end position="495"/>
    </location>
</feature>
<evidence type="ECO:0000256" key="10">
    <source>
        <dbReference type="ARBA" id="ARBA00023136"/>
    </source>
</evidence>
<dbReference type="GO" id="GO:0016887">
    <property type="term" value="F:ATP hydrolysis activity"/>
    <property type="evidence" value="ECO:0007669"/>
    <property type="project" value="InterPro"/>
</dbReference>
<name>A0A0X3PDL1_SCHSO</name>
<feature type="compositionally biased region" description="Acidic residues" evidence="12">
    <location>
        <begin position="400"/>
        <end position="417"/>
    </location>
</feature>
<dbReference type="SMART" id="SM00382">
    <property type="entry name" value="AAA"/>
    <property type="match status" value="2"/>
</dbReference>
<keyword evidence="8" id="KW-1278">Translocase</keyword>
<evidence type="ECO:0000256" key="8">
    <source>
        <dbReference type="ARBA" id="ARBA00022967"/>
    </source>
</evidence>
<evidence type="ECO:0000256" key="1">
    <source>
        <dbReference type="ARBA" id="ARBA00004141"/>
    </source>
</evidence>
<dbReference type="FunFam" id="3.40.50.300:FF:000479">
    <property type="entry name" value="Multidrug resistance protein 1A"/>
    <property type="match status" value="1"/>
</dbReference>
<evidence type="ECO:0000256" key="5">
    <source>
        <dbReference type="ARBA" id="ARBA00022737"/>
    </source>
</evidence>
<keyword evidence="5" id="KW-0677">Repeat</keyword>
<evidence type="ECO:0000256" key="13">
    <source>
        <dbReference type="SAM" id="Phobius"/>
    </source>
</evidence>
<evidence type="ECO:0000259" key="14">
    <source>
        <dbReference type="PROSITE" id="PS50893"/>
    </source>
</evidence>
<dbReference type="SUPFAM" id="SSF52540">
    <property type="entry name" value="P-loop containing nucleoside triphosphate hydrolases"/>
    <property type="match status" value="2"/>
</dbReference>
<dbReference type="PANTHER" id="PTHR43394:SF18">
    <property type="entry name" value="ABC TRANSPORTER B FAMILY MEMBER 11-LIKE"/>
    <property type="match status" value="1"/>
</dbReference>
<evidence type="ECO:0000313" key="16">
    <source>
        <dbReference type="EMBL" id="JAP49390.1"/>
    </source>
</evidence>
<evidence type="ECO:0000256" key="3">
    <source>
        <dbReference type="ARBA" id="ARBA00022448"/>
    </source>
</evidence>
<evidence type="ECO:0000256" key="7">
    <source>
        <dbReference type="ARBA" id="ARBA00022840"/>
    </source>
</evidence>
<dbReference type="InterPro" id="IPR039421">
    <property type="entry name" value="Type_1_exporter"/>
</dbReference>
<feature type="domain" description="ABC transporter" evidence="14">
    <location>
        <begin position="793"/>
        <end position="1037"/>
    </location>
</feature>
<dbReference type="FunFam" id="3.40.50.300:FF:000205">
    <property type="entry name" value="ABC transporter B family member 4"/>
    <property type="match status" value="1"/>
</dbReference>
<dbReference type="InterPro" id="IPR027417">
    <property type="entry name" value="P-loop_NTPase"/>
</dbReference>
<keyword evidence="6" id="KW-0547">Nucleotide-binding</keyword>
<feature type="domain" description="ABC transmembrane type-1" evidence="15">
    <location>
        <begin position="1"/>
        <end position="126"/>
    </location>
</feature>
<dbReference type="PROSITE" id="PS00211">
    <property type="entry name" value="ABC_TRANSPORTER_1"/>
    <property type="match status" value="2"/>
</dbReference>
<reference evidence="16" key="1">
    <citation type="submission" date="2016-01" db="EMBL/GenBank/DDBJ databases">
        <title>Reference transcriptome for the parasite Schistocephalus solidus: insights into the molecular evolution of parasitism.</title>
        <authorList>
            <person name="Hebert F.O."/>
            <person name="Grambauer S."/>
            <person name="Barber I."/>
            <person name="Landry C.R."/>
            <person name="Aubin-Horth N."/>
        </authorList>
    </citation>
    <scope>NUCLEOTIDE SEQUENCE</scope>
</reference>
<feature type="transmembrane region" description="Helical" evidence="13">
    <location>
        <begin position="62"/>
        <end position="88"/>
    </location>
</feature>
<evidence type="ECO:0000256" key="4">
    <source>
        <dbReference type="ARBA" id="ARBA00022692"/>
    </source>
</evidence>
<dbReference type="GO" id="GO:0005524">
    <property type="term" value="F:ATP binding"/>
    <property type="evidence" value="ECO:0007669"/>
    <property type="project" value="UniProtKB-KW"/>
</dbReference>
<keyword evidence="10 13" id="KW-0472">Membrane</keyword>
<evidence type="ECO:0000256" key="9">
    <source>
        <dbReference type="ARBA" id="ARBA00022989"/>
    </source>
</evidence>
<dbReference type="CDD" id="cd03249">
    <property type="entry name" value="ABC_MTABC3_MDL1_MDL2"/>
    <property type="match status" value="1"/>
</dbReference>
<dbReference type="EMBL" id="GEEE01013835">
    <property type="protein sequence ID" value="JAP49390.1"/>
    <property type="molecule type" value="Transcribed_RNA"/>
</dbReference>
<proteinExistence type="inferred from homology"/>
<evidence type="ECO:0000256" key="2">
    <source>
        <dbReference type="ARBA" id="ARBA00007577"/>
    </source>
</evidence>
<keyword evidence="11" id="KW-0325">Glycoprotein</keyword>
<keyword evidence="3" id="KW-0813">Transport</keyword>
<organism evidence="16">
    <name type="scientific">Schistocephalus solidus</name>
    <name type="common">Tapeworm</name>
    <dbReference type="NCBI Taxonomy" id="70667"/>
    <lineage>
        <taxon>Eukaryota</taxon>
        <taxon>Metazoa</taxon>
        <taxon>Spiralia</taxon>
        <taxon>Lophotrochozoa</taxon>
        <taxon>Platyhelminthes</taxon>
        <taxon>Cestoda</taxon>
        <taxon>Eucestoda</taxon>
        <taxon>Diphyllobothriidea</taxon>
        <taxon>Diphyllobothriidae</taxon>
        <taxon>Schistocephalus</taxon>
    </lineage>
</organism>
<feature type="domain" description="ABC transmembrane type-1" evidence="15">
    <location>
        <begin position="475"/>
        <end position="759"/>
    </location>
</feature>
<comment type="similarity">
    <text evidence="2">Belongs to the ABC transporter superfamily. ABCB family. Multidrug resistance exporter (TC 3.A.1.201) subfamily.</text>
</comment>
<dbReference type="InterPro" id="IPR003593">
    <property type="entry name" value="AAA+_ATPase"/>
</dbReference>
<comment type="subcellular location">
    <subcellularLocation>
        <location evidence="1">Membrane</location>
        <topology evidence="1">Multi-pass membrane protein</topology>
    </subcellularLocation>
</comment>
<feature type="transmembrane region" description="Helical" evidence="13">
    <location>
        <begin position="515"/>
        <end position="542"/>
    </location>
</feature>